<reference evidence="4" key="1">
    <citation type="journal article" date="2019" name="Int. J. Syst. Evol. Microbiol.">
        <title>The Global Catalogue of Microorganisms (GCM) 10K type strain sequencing project: providing services to taxonomists for standard genome sequencing and annotation.</title>
        <authorList>
            <consortium name="The Broad Institute Genomics Platform"/>
            <consortium name="The Broad Institute Genome Sequencing Center for Infectious Disease"/>
            <person name="Wu L."/>
            <person name="Ma J."/>
        </authorList>
    </citation>
    <scope>NUCLEOTIDE SEQUENCE [LARGE SCALE GENOMIC DNA]</scope>
    <source>
        <strain evidence="4">CCUG 59858</strain>
    </source>
</reference>
<name>A0ABV8CHF0_9GAMM</name>
<feature type="transmembrane region" description="Helical" evidence="2">
    <location>
        <begin position="397"/>
        <end position="426"/>
    </location>
</feature>
<dbReference type="InterPro" id="IPR029058">
    <property type="entry name" value="AB_hydrolase_fold"/>
</dbReference>
<keyword evidence="2" id="KW-1133">Transmembrane helix</keyword>
<keyword evidence="2" id="KW-0812">Transmembrane</keyword>
<organism evidence="3 4">
    <name type="scientific">Legionella dresdenensis</name>
    <dbReference type="NCBI Taxonomy" id="450200"/>
    <lineage>
        <taxon>Bacteria</taxon>
        <taxon>Pseudomonadati</taxon>
        <taxon>Pseudomonadota</taxon>
        <taxon>Gammaproteobacteria</taxon>
        <taxon>Legionellales</taxon>
        <taxon>Legionellaceae</taxon>
        <taxon>Legionella</taxon>
    </lineage>
</organism>
<evidence type="ECO:0000313" key="3">
    <source>
        <dbReference type="EMBL" id="MFC3909410.1"/>
    </source>
</evidence>
<sequence>MINSEPEIGGLELNFFPSAEFETAEETPDEQVRVVRNVLRLLMMGWQPGKWKELISWPIFKDLFINRDPHLTREMRLAFQEGFNNIYQQLSVAELNPAQLAQAQIYISNCMAYLPFAELTTYESMTIPQWINNQWRMVDYKVKPMELTLTSGLKKLFIEEEDRVFCYGLEPINFNLTTAKPHLIFMGTNPVGRGFNAQLKTDFEDFETTGKDLYRSGRSNIVNWLDRINQKIDVCGVSLGGSQSVIAAIDQGDRISRVNALNPTGLYIPWRKSRYDNWATIQQKPEVHIQRQGKDPVSQFGHWREGWNVWQVDAPEEKCGTSALIHHTINFAGLAGVTFRRIDPAQDNQRRRVRDYILNVLLRSLVSYLLLIPYHYLILPLIRFLANRKLQVLISGVLFGIFFAAIGPAFPLGLIFFSAISVGYLLTRLIETVSDKNFLAPDSQLAKYLYWFAERSLFTQFAIGIFTVSLVAGLTSAIFLPTFASSMIALIILGMVSVPMIIGIAQKMVEIVKVIIGVTKPAVPPCEDINLPLNESLNIYRQKINVQFSHDEINAYRQAKDIIKKKPKEETPHAAASAEMVESETVTVHKSRAKIVTMREMIRSINRFGINASNNGQDQLERELEQVYQKYSAEKQHFSV</sequence>
<dbReference type="EMBL" id="JBHSAB010000023">
    <property type="protein sequence ID" value="MFC3909410.1"/>
    <property type="molecule type" value="Genomic_DNA"/>
</dbReference>
<feature type="transmembrane region" description="Helical" evidence="2">
    <location>
        <begin position="486"/>
        <end position="505"/>
    </location>
</feature>
<comment type="caution">
    <text evidence="3">The sequence shown here is derived from an EMBL/GenBank/DDBJ whole genome shotgun (WGS) entry which is preliminary data.</text>
</comment>
<keyword evidence="1" id="KW-0175">Coiled coil</keyword>
<evidence type="ECO:0000256" key="2">
    <source>
        <dbReference type="SAM" id="Phobius"/>
    </source>
</evidence>
<evidence type="ECO:0000313" key="4">
    <source>
        <dbReference type="Proteomes" id="UP001595758"/>
    </source>
</evidence>
<dbReference type="RefSeq" id="WP_382343603.1">
    <property type="nucleotide sequence ID" value="NZ_JBHSAB010000023.1"/>
</dbReference>
<proteinExistence type="predicted"/>
<feature type="coiled-coil region" evidence="1">
    <location>
        <begin position="610"/>
        <end position="637"/>
    </location>
</feature>
<dbReference type="SUPFAM" id="SSF53474">
    <property type="entry name" value="alpha/beta-Hydrolases"/>
    <property type="match status" value="1"/>
</dbReference>
<keyword evidence="4" id="KW-1185">Reference proteome</keyword>
<accession>A0ABV8CHF0</accession>
<feature type="transmembrane region" description="Helical" evidence="2">
    <location>
        <begin position="457"/>
        <end position="480"/>
    </location>
</feature>
<dbReference type="Proteomes" id="UP001595758">
    <property type="component" value="Unassembled WGS sequence"/>
</dbReference>
<gene>
    <name evidence="3" type="ORF">ACFORL_10035</name>
</gene>
<feature type="transmembrane region" description="Helical" evidence="2">
    <location>
        <begin position="356"/>
        <end position="377"/>
    </location>
</feature>
<evidence type="ECO:0000256" key="1">
    <source>
        <dbReference type="SAM" id="Coils"/>
    </source>
</evidence>
<protein>
    <submittedName>
        <fullName evidence="3">Uncharacterized protein</fullName>
    </submittedName>
</protein>
<keyword evidence="2" id="KW-0472">Membrane</keyword>